<gene>
    <name evidence="2" type="ORF">LVJ94_50235</name>
</gene>
<feature type="chain" id="PRO_5045624470" evidence="1">
    <location>
        <begin position="21"/>
        <end position="332"/>
    </location>
</feature>
<proteinExistence type="predicted"/>
<evidence type="ECO:0000313" key="2">
    <source>
        <dbReference type="EMBL" id="WXB05061.1"/>
    </source>
</evidence>
<sequence length="332" mass="35152">MTSSPTARALILLCSLVALGCRNEVSLGQPPGEPPPPSPTRSCVRAAEPGLFAEVSADYGPIRAMLGNPDDGVYVVAAPDGAPGTLLRAREGRAEPMGMVGIGPAQMALGEHSIYVTCPQSGQVFQLSLNQPKIESLAGQENVRAIAAGPSDIVYWALATEKGSVRNYSFGSSPPQDLMSTPFPTSLAYDGTALFASGDGPIAVYDFSYYRRRGNLPGRCDGRMLVLTEWDILCADGGAINQMARSGYNEVNTRATFPDATVFDLVAGAGRVFFRLAPRDGKPESQRIMAMPIEGDAKPTVFATLPSGGQSLAMDRCHLYASSGSSIMRWPL</sequence>
<keyword evidence="3" id="KW-1185">Reference proteome</keyword>
<evidence type="ECO:0000313" key="3">
    <source>
        <dbReference type="Proteomes" id="UP001374803"/>
    </source>
</evidence>
<dbReference type="RefSeq" id="WP_394834703.1">
    <property type="nucleotide sequence ID" value="NZ_CP089983.1"/>
</dbReference>
<dbReference type="EMBL" id="CP089983">
    <property type="protein sequence ID" value="WXB05061.1"/>
    <property type="molecule type" value="Genomic_DNA"/>
</dbReference>
<organism evidence="2 3">
    <name type="scientific">Pendulispora rubella</name>
    <dbReference type="NCBI Taxonomy" id="2741070"/>
    <lineage>
        <taxon>Bacteria</taxon>
        <taxon>Pseudomonadati</taxon>
        <taxon>Myxococcota</taxon>
        <taxon>Myxococcia</taxon>
        <taxon>Myxococcales</taxon>
        <taxon>Sorangiineae</taxon>
        <taxon>Pendulisporaceae</taxon>
        <taxon>Pendulispora</taxon>
    </lineage>
</organism>
<keyword evidence="1" id="KW-0732">Signal</keyword>
<dbReference type="SUPFAM" id="SSF63825">
    <property type="entry name" value="YWTD domain"/>
    <property type="match status" value="1"/>
</dbReference>
<accession>A0ABZ2L293</accession>
<reference evidence="2" key="1">
    <citation type="submission" date="2021-12" db="EMBL/GenBank/DDBJ databases">
        <title>Discovery of the Pendulisporaceae a myxobacterial family with distinct sporulation behavior and unique specialized metabolism.</title>
        <authorList>
            <person name="Garcia R."/>
            <person name="Popoff A."/>
            <person name="Bader C.D."/>
            <person name="Loehr J."/>
            <person name="Walesch S."/>
            <person name="Walt C."/>
            <person name="Boldt J."/>
            <person name="Bunk B."/>
            <person name="Haeckl F.J.F.P.J."/>
            <person name="Gunesch A.P."/>
            <person name="Birkelbach J."/>
            <person name="Nuebel U."/>
            <person name="Pietschmann T."/>
            <person name="Bach T."/>
            <person name="Mueller R."/>
        </authorList>
    </citation>
    <scope>NUCLEOTIDE SEQUENCE</scope>
    <source>
        <strain evidence="2">MSr11367</strain>
    </source>
</reference>
<evidence type="ECO:0000256" key="1">
    <source>
        <dbReference type="SAM" id="SignalP"/>
    </source>
</evidence>
<name>A0ABZ2L293_9BACT</name>
<protein>
    <submittedName>
        <fullName evidence="2">Uncharacterized protein</fullName>
    </submittedName>
</protein>
<dbReference type="Proteomes" id="UP001374803">
    <property type="component" value="Chromosome"/>
</dbReference>
<feature type="signal peptide" evidence="1">
    <location>
        <begin position="1"/>
        <end position="20"/>
    </location>
</feature>